<gene>
    <name evidence="2" type="ORF">B0I08_108106</name>
</gene>
<feature type="transmembrane region" description="Helical" evidence="1">
    <location>
        <begin position="138"/>
        <end position="159"/>
    </location>
</feature>
<feature type="transmembrane region" description="Helical" evidence="1">
    <location>
        <begin position="20"/>
        <end position="46"/>
    </location>
</feature>
<dbReference type="Proteomes" id="UP000237983">
    <property type="component" value="Unassembled WGS sequence"/>
</dbReference>
<sequence length="174" mass="18309">MTRPARATGAALRQRRRESIAHGVYTAAGVFFVVVCMLPVAIVMIIGLATGTAPTEAQGGVFGVADGYPAFNPQSWLLWIPAAAMIFLAIWTVPLPMRSRVGSGRAALANTSLVMFLISLSLGIAFEGAPGINNQGVFAALIMAVAFALFLLRAVAGLVRLVPRAWRETAVGEV</sequence>
<accession>A0A2T0VA15</accession>
<feature type="transmembrane region" description="Helical" evidence="1">
    <location>
        <begin position="107"/>
        <end position="126"/>
    </location>
</feature>
<comment type="caution">
    <text evidence="2">The sequence shown here is derived from an EMBL/GenBank/DDBJ whole genome shotgun (WGS) entry which is preliminary data.</text>
</comment>
<organism evidence="2 3">
    <name type="scientific">Glaciihabitans tibetensis</name>
    <dbReference type="NCBI Taxonomy" id="1266600"/>
    <lineage>
        <taxon>Bacteria</taxon>
        <taxon>Bacillati</taxon>
        <taxon>Actinomycetota</taxon>
        <taxon>Actinomycetes</taxon>
        <taxon>Micrococcales</taxon>
        <taxon>Microbacteriaceae</taxon>
        <taxon>Glaciihabitans</taxon>
    </lineage>
</organism>
<name>A0A2T0VA15_9MICO</name>
<proteinExistence type="predicted"/>
<reference evidence="2 3" key="1">
    <citation type="submission" date="2018-03" db="EMBL/GenBank/DDBJ databases">
        <title>Genomic Encyclopedia of Type Strains, Phase III (KMG-III): the genomes of soil and plant-associated and newly described type strains.</title>
        <authorList>
            <person name="Whitman W."/>
        </authorList>
    </citation>
    <scope>NUCLEOTIDE SEQUENCE [LARGE SCALE GENOMIC DNA]</scope>
    <source>
        <strain evidence="2 3">CGMCC 1.12484</strain>
    </source>
</reference>
<keyword evidence="1" id="KW-0812">Transmembrane</keyword>
<dbReference type="RefSeq" id="WP_106214149.1">
    <property type="nucleotide sequence ID" value="NZ_PVTL01000008.1"/>
</dbReference>
<protein>
    <submittedName>
        <fullName evidence="2">Uncharacterized protein</fullName>
    </submittedName>
</protein>
<dbReference type="EMBL" id="PVTL01000008">
    <property type="protein sequence ID" value="PRY67022.1"/>
    <property type="molecule type" value="Genomic_DNA"/>
</dbReference>
<keyword evidence="3" id="KW-1185">Reference proteome</keyword>
<evidence type="ECO:0000256" key="1">
    <source>
        <dbReference type="SAM" id="Phobius"/>
    </source>
</evidence>
<feature type="transmembrane region" description="Helical" evidence="1">
    <location>
        <begin position="76"/>
        <end position="95"/>
    </location>
</feature>
<dbReference type="AlphaFoldDB" id="A0A2T0VA15"/>
<dbReference type="OrthoDB" id="5121796at2"/>
<keyword evidence="1" id="KW-1133">Transmembrane helix</keyword>
<keyword evidence="1" id="KW-0472">Membrane</keyword>
<evidence type="ECO:0000313" key="2">
    <source>
        <dbReference type="EMBL" id="PRY67022.1"/>
    </source>
</evidence>
<evidence type="ECO:0000313" key="3">
    <source>
        <dbReference type="Proteomes" id="UP000237983"/>
    </source>
</evidence>